<dbReference type="EMBL" id="HBGS01007046">
    <property type="protein sequence ID" value="CAD9378952.1"/>
    <property type="molecule type" value="Transcribed_RNA"/>
</dbReference>
<feature type="compositionally biased region" description="Polar residues" evidence="1">
    <location>
        <begin position="1"/>
        <end position="10"/>
    </location>
</feature>
<evidence type="ECO:0000313" key="2">
    <source>
        <dbReference type="EMBL" id="CAD9378952.1"/>
    </source>
</evidence>
<protein>
    <submittedName>
        <fullName evidence="2">Uncharacterized protein</fullName>
    </submittedName>
</protein>
<dbReference type="AlphaFoldDB" id="A0A7S2AW51"/>
<feature type="compositionally biased region" description="Basic and acidic residues" evidence="1">
    <location>
        <begin position="18"/>
        <end position="29"/>
    </location>
</feature>
<proteinExistence type="predicted"/>
<feature type="compositionally biased region" description="Polar residues" evidence="1">
    <location>
        <begin position="30"/>
        <end position="51"/>
    </location>
</feature>
<gene>
    <name evidence="2" type="ORF">DSPE1174_LOCUS3692</name>
</gene>
<sequence length="185" mass="21036">MTLSVVTKYSSGLKRSRAHAEGSQDERNGKQLSNPLSSTWPSKSRPTTTTCHTRESTDARYQPIDYKKHEGGVEVRRVDSPINPFTNNNFGVELHHRAESCHICMIEADIHSMKKFLAQKKDVAVELRNARRLQEALAVMREVKKIETQIEISKTNLSYLMTTTRHQSLVQFNLLSMGHQRSISG</sequence>
<accession>A0A7S2AW51</accession>
<organism evidence="2">
    <name type="scientific">Octactis speculum</name>
    <dbReference type="NCBI Taxonomy" id="3111310"/>
    <lineage>
        <taxon>Eukaryota</taxon>
        <taxon>Sar</taxon>
        <taxon>Stramenopiles</taxon>
        <taxon>Ochrophyta</taxon>
        <taxon>Dictyochophyceae</taxon>
        <taxon>Dictyochales</taxon>
        <taxon>Dictyochaceae</taxon>
        <taxon>Octactis</taxon>
    </lineage>
</organism>
<feature type="region of interest" description="Disordered" evidence="1">
    <location>
        <begin position="1"/>
        <end position="64"/>
    </location>
</feature>
<reference evidence="2" key="1">
    <citation type="submission" date="2021-01" db="EMBL/GenBank/DDBJ databases">
        <authorList>
            <person name="Corre E."/>
            <person name="Pelletier E."/>
            <person name="Niang G."/>
            <person name="Scheremetjew M."/>
            <person name="Finn R."/>
            <person name="Kale V."/>
            <person name="Holt S."/>
            <person name="Cochrane G."/>
            <person name="Meng A."/>
            <person name="Brown T."/>
            <person name="Cohen L."/>
        </authorList>
    </citation>
    <scope>NUCLEOTIDE SEQUENCE</scope>
    <source>
        <strain evidence="2">CCMP1381</strain>
    </source>
</reference>
<name>A0A7S2AW51_9STRA</name>
<evidence type="ECO:0000256" key="1">
    <source>
        <dbReference type="SAM" id="MobiDB-lite"/>
    </source>
</evidence>